<dbReference type="Proteomes" id="UP000028547">
    <property type="component" value="Unassembled WGS sequence"/>
</dbReference>
<dbReference type="SUPFAM" id="SSF53901">
    <property type="entry name" value="Thiolase-like"/>
    <property type="match status" value="1"/>
</dbReference>
<organism evidence="1 2">
    <name type="scientific">Archangium violaceum Cb vi76</name>
    <dbReference type="NCBI Taxonomy" id="1406225"/>
    <lineage>
        <taxon>Bacteria</taxon>
        <taxon>Pseudomonadati</taxon>
        <taxon>Myxococcota</taxon>
        <taxon>Myxococcia</taxon>
        <taxon>Myxococcales</taxon>
        <taxon>Cystobacterineae</taxon>
        <taxon>Archangiaceae</taxon>
        <taxon>Archangium</taxon>
    </lineage>
</organism>
<evidence type="ECO:0000313" key="1">
    <source>
        <dbReference type="EMBL" id="KFA94763.1"/>
    </source>
</evidence>
<evidence type="ECO:0008006" key="3">
    <source>
        <dbReference type="Google" id="ProtNLM"/>
    </source>
</evidence>
<dbReference type="GO" id="GO:0016746">
    <property type="term" value="F:acyltransferase activity"/>
    <property type="evidence" value="ECO:0007669"/>
    <property type="project" value="InterPro"/>
</dbReference>
<proteinExistence type="predicted"/>
<protein>
    <recommendedName>
        <fullName evidence="3">Beta-ketoacyl synthase N-terminal domain-containing protein</fullName>
    </recommendedName>
</protein>
<name>A0A084T228_9BACT</name>
<dbReference type="InterPro" id="IPR016039">
    <property type="entry name" value="Thiolase-like"/>
</dbReference>
<accession>A0A084T228</accession>
<reference evidence="1 2" key="1">
    <citation type="submission" date="2014-07" db="EMBL/GenBank/DDBJ databases">
        <title>Draft Genome Sequence of Gephyronic Acid Producer, Cystobacter violaceus Strain Cb vi76.</title>
        <authorList>
            <person name="Stevens D.C."/>
            <person name="Young J."/>
            <person name="Carmichael R."/>
            <person name="Tan J."/>
            <person name="Taylor R.E."/>
        </authorList>
    </citation>
    <scope>NUCLEOTIDE SEQUENCE [LARGE SCALE GENOMIC DNA]</scope>
    <source>
        <strain evidence="1 2">Cb vi76</strain>
    </source>
</reference>
<comment type="caution">
    <text evidence="1">The sequence shown here is derived from an EMBL/GenBank/DDBJ whole genome shotgun (WGS) entry which is preliminary data.</text>
</comment>
<evidence type="ECO:0000313" key="2">
    <source>
        <dbReference type="Proteomes" id="UP000028547"/>
    </source>
</evidence>
<gene>
    <name evidence="1" type="ORF">Q664_00900</name>
</gene>
<sequence>MTGLVITSMGAVTSVGRDALCACAAIRARITRPSPLSYFREVVAETQEEAPLTGHPIRGYTEGFDLTGRWLRLALGGVESLLGSAGAPKAGDVGFWSRTGLVAVLPHREDLLRSHAPQEDGAMVAPTALALRKRLRLAIPEQRIGLVARGHAGVAVAIEQARQWLEGSGLERVLVVAADSYLTPLPLKRLERQRRLKSQGRPVGLQPGEAGVAFLLETAVGARRRNARVLARVSAVATALELVDERTPRLFSGAALAGCLQQVMEPTGGTRPFAGEILVDLTGEEWRARLWGSALVRTRFQEAPRVRSPASSVGDTGAASGALGICLAAHGFLRPWVGSSGAVVVSCSDDGRVGCVALLPAVGGAGAEAAARLFGAMP</sequence>
<dbReference type="Gene3D" id="3.40.47.10">
    <property type="match status" value="1"/>
</dbReference>
<dbReference type="EMBL" id="JPMI01000004">
    <property type="protein sequence ID" value="KFA94763.1"/>
    <property type="molecule type" value="Genomic_DNA"/>
</dbReference>
<dbReference type="AlphaFoldDB" id="A0A084T228"/>